<dbReference type="RefSeq" id="WP_271635407.1">
    <property type="nucleotide sequence ID" value="NZ_CP094970.1"/>
</dbReference>
<evidence type="ECO:0000256" key="1">
    <source>
        <dbReference type="SAM" id="MobiDB-lite"/>
    </source>
</evidence>
<keyword evidence="2" id="KW-0812">Transmembrane</keyword>
<dbReference type="KEGG" id="sgrg:L0C25_05355"/>
<name>A0AA46TJN4_9ACTN</name>
<dbReference type="Proteomes" id="UP001164390">
    <property type="component" value="Chromosome"/>
</dbReference>
<keyword evidence="4" id="KW-1185">Reference proteome</keyword>
<dbReference type="AlphaFoldDB" id="A0AA46TJN4"/>
<feature type="region of interest" description="Disordered" evidence="1">
    <location>
        <begin position="123"/>
        <end position="196"/>
    </location>
</feature>
<feature type="compositionally biased region" description="Acidic residues" evidence="1">
    <location>
        <begin position="137"/>
        <end position="153"/>
    </location>
</feature>
<feature type="compositionally biased region" description="Basic residues" evidence="1">
    <location>
        <begin position="182"/>
        <end position="196"/>
    </location>
</feature>
<evidence type="ECO:0000313" key="4">
    <source>
        <dbReference type="Proteomes" id="UP001164390"/>
    </source>
</evidence>
<sequence>MTSKRRTPRSRPAGRAGAVRRVRAPAGPPDEEPQQSGGGSRLTGRAAVLFLVMLVLLISYASSLRAWLQQREDTAQARADIAAAQQSIDERELEKARLDDPAYVEKLARERFGWLRPGETGYTTLDENGDVLGGDGELTEPDGGDDSTGDDEQWYTTVWGSVQSAGEEPADQTADEPERKQKDKKPKIVRPRGMRQ</sequence>
<keyword evidence="2" id="KW-1133">Transmembrane helix</keyword>
<evidence type="ECO:0000256" key="2">
    <source>
        <dbReference type="SAM" id="Phobius"/>
    </source>
</evidence>
<dbReference type="EMBL" id="CP094970">
    <property type="protein sequence ID" value="UYM06501.1"/>
    <property type="molecule type" value="Genomic_DNA"/>
</dbReference>
<feature type="transmembrane region" description="Helical" evidence="2">
    <location>
        <begin position="46"/>
        <end position="68"/>
    </location>
</feature>
<proteinExistence type="predicted"/>
<protein>
    <submittedName>
        <fullName evidence="3">Septum formation initiator family protein</fullName>
    </submittedName>
</protein>
<dbReference type="Pfam" id="PF04977">
    <property type="entry name" value="DivIC"/>
    <property type="match status" value="1"/>
</dbReference>
<keyword evidence="2" id="KW-0472">Membrane</keyword>
<feature type="compositionally biased region" description="Polar residues" evidence="1">
    <location>
        <begin position="154"/>
        <end position="164"/>
    </location>
</feature>
<evidence type="ECO:0000313" key="3">
    <source>
        <dbReference type="EMBL" id="UYM06501.1"/>
    </source>
</evidence>
<dbReference type="InterPro" id="IPR007060">
    <property type="entry name" value="FtsL/DivIC"/>
</dbReference>
<gene>
    <name evidence="3" type="ORF">L0C25_05355</name>
</gene>
<organism evidence="3 4">
    <name type="scientific">Solicola gregarius</name>
    <dbReference type="NCBI Taxonomy" id="2908642"/>
    <lineage>
        <taxon>Bacteria</taxon>
        <taxon>Bacillati</taxon>
        <taxon>Actinomycetota</taxon>
        <taxon>Actinomycetes</taxon>
        <taxon>Propionibacteriales</taxon>
        <taxon>Nocardioidaceae</taxon>
        <taxon>Solicola</taxon>
    </lineage>
</organism>
<feature type="region of interest" description="Disordered" evidence="1">
    <location>
        <begin position="1"/>
        <end position="41"/>
    </location>
</feature>
<reference evidence="3" key="1">
    <citation type="submission" date="2022-01" db="EMBL/GenBank/DDBJ databases">
        <title>Nocardioidaceae gen. sp. A5X3R13.</title>
        <authorList>
            <person name="Lopez Marin M.A."/>
            <person name="Uhlik O."/>
        </authorList>
    </citation>
    <scope>NUCLEOTIDE SEQUENCE</scope>
    <source>
        <strain evidence="3">A5X3R13</strain>
    </source>
</reference>
<accession>A0AA46TJN4</accession>